<dbReference type="AlphaFoldDB" id="A0ABD2P630"/>
<keyword evidence="2" id="KW-1185">Reference proteome</keyword>
<comment type="caution">
    <text evidence="1">The sequence shown here is derived from an EMBL/GenBank/DDBJ whole genome shotgun (WGS) entry which is preliminary data.</text>
</comment>
<accession>A0ABD2P630</accession>
<name>A0ABD2P630_9CUCU</name>
<evidence type="ECO:0000313" key="2">
    <source>
        <dbReference type="Proteomes" id="UP001516400"/>
    </source>
</evidence>
<dbReference type="EMBL" id="JABFTP020000185">
    <property type="protein sequence ID" value="KAL3286196.1"/>
    <property type="molecule type" value="Genomic_DNA"/>
</dbReference>
<evidence type="ECO:0000313" key="1">
    <source>
        <dbReference type="EMBL" id="KAL3286196.1"/>
    </source>
</evidence>
<protein>
    <submittedName>
        <fullName evidence="1">Uncharacterized protein</fullName>
    </submittedName>
</protein>
<sequence length="206" mass="23702">MPPHPQNETTVSEHTEDEMKINYTETNIPNQSNVIGETNNEDVQTVNVPSSFETVLFWPEERPESASKRKEEKIPSVITTLGWIVFGSIPFVNNENKLTFNITSSNESPGESPTTPNNEFDELHNSLSAFWKNPLSLVSELRAREEKLVKCYEDYQTEQTKIAMSEMFTDNRDDEDGEEIENTYFNLLSPCGTLEYYPHLHFIQQT</sequence>
<reference evidence="1 2" key="1">
    <citation type="journal article" date="2021" name="BMC Biol.">
        <title>Horizontally acquired antibacterial genes associated with adaptive radiation of ladybird beetles.</title>
        <authorList>
            <person name="Li H.S."/>
            <person name="Tang X.F."/>
            <person name="Huang Y.H."/>
            <person name="Xu Z.Y."/>
            <person name="Chen M.L."/>
            <person name="Du X.Y."/>
            <person name="Qiu B.Y."/>
            <person name="Chen P.T."/>
            <person name="Zhang W."/>
            <person name="Slipinski A."/>
            <person name="Escalona H.E."/>
            <person name="Waterhouse R.M."/>
            <person name="Zwick A."/>
            <person name="Pang H."/>
        </authorList>
    </citation>
    <scope>NUCLEOTIDE SEQUENCE [LARGE SCALE GENOMIC DNA]</scope>
    <source>
        <strain evidence="1">SYSU2018</strain>
    </source>
</reference>
<dbReference type="Proteomes" id="UP001516400">
    <property type="component" value="Unassembled WGS sequence"/>
</dbReference>
<gene>
    <name evidence="1" type="ORF">HHI36_000707</name>
</gene>
<proteinExistence type="predicted"/>
<organism evidence="1 2">
    <name type="scientific">Cryptolaemus montrouzieri</name>
    <dbReference type="NCBI Taxonomy" id="559131"/>
    <lineage>
        <taxon>Eukaryota</taxon>
        <taxon>Metazoa</taxon>
        <taxon>Ecdysozoa</taxon>
        <taxon>Arthropoda</taxon>
        <taxon>Hexapoda</taxon>
        <taxon>Insecta</taxon>
        <taxon>Pterygota</taxon>
        <taxon>Neoptera</taxon>
        <taxon>Endopterygota</taxon>
        <taxon>Coleoptera</taxon>
        <taxon>Polyphaga</taxon>
        <taxon>Cucujiformia</taxon>
        <taxon>Coccinelloidea</taxon>
        <taxon>Coccinellidae</taxon>
        <taxon>Scymninae</taxon>
        <taxon>Scymnini</taxon>
        <taxon>Cryptolaemus</taxon>
    </lineage>
</organism>